<dbReference type="KEGG" id="vpn:A21D_00681"/>
<evidence type="ECO:0000259" key="2">
    <source>
        <dbReference type="Pfam" id="PF12146"/>
    </source>
</evidence>
<accession>A0A2K9IWJ0</accession>
<name>A0A2K9IWJ0_9BACI</name>
<dbReference type="SUPFAM" id="SSF53474">
    <property type="entry name" value="alpha/beta-Hydrolases"/>
    <property type="match status" value="1"/>
</dbReference>
<dbReference type="InterPro" id="IPR029058">
    <property type="entry name" value="AB_hydrolase_fold"/>
</dbReference>
<feature type="chain" id="PRO_5038873877" evidence="1">
    <location>
        <begin position="23"/>
        <end position="437"/>
    </location>
</feature>
<sequence length="437" mass="48038">MQKIWCVIVVVFFGLLLTACESADKADREKEAKADVAGYYEGAIEIPDQPLGIEVTLQKQASELSGTMSIPVQGLLDYPLTTVKQDGEKAITFTTKVQNQYISFEGEMESNQITGTFKQNGQAFPFQLAKAKQTAEKDEEFLQVETAVGTLSAELVKPKGKGPYPVMVIIPGSGQTDRDGNTIGIAGKNNSLKLLAEGLAHQGIATVRYDKRGVGKNSQANINERDMQFDQFVDDAAAFIDKLEADNRFSKIGVIGHSQGSLVGMLAILEKDMDVFISLAGFGSPSDEGIYDQLRAQSQLPKELLRESEAILQSLKEGKTVNEVRPELQPLLRPSVQPFLISWMKHDPKAVIANLQIPTFIVQGERDIQVPADEATILHEAAPNSELLLLEKMNHILKDAPKDREENMATYTNSELPLADGLLEGIMDFLMKHDFLS</sequence>
<dbReference type="EMBL" id="CP018622">
    <property type="protein sequence ID" value="AUJ23794.1"/>
    <property type="molecule type" value="Genomic_DNA"/>
</dbReference>
<gene>
    <name evidence="3" type="ORF">A21D_00681</name>
</gene>
<feature type="domain" description="Serine aminopeptidase S33" evidence="2">
    <location>
        <begin position="192"/>
        <end position="395"/>
    </location>
</feature>
<dbReference type="PROSITE" id="PS51257">
    <property type="entry name" value="PROKAR_LIPOPROTEIN"/>
    <property type="match status" value="1"/>
</dbReference>
<dbReference type="RefSeq" id="WP_101932695.1">
    <property type="nucleotide sequence ID" value="NZ_CP018622.1"/>
</dbReference>
<organism evidence="3 4">
    <name type="scientific">Virgibacillus dokdonensis</name>
    <dbReference type="NCBI Taxonomy" id="302167"/>
    <lineage>
        <taxon>Bacteria</taxon>
        <taxon>Bacillati</taxon>
        <taxon>Bacillota</taxon>
        <taxon>Bacilli</taxon>
        <taxon>Bacillales</taxon>
        <taxon>Bacillaceae</taxon>
        <taxon>Virgibacillus</taxon>
    </lineage>
</organism>
<dbReference type="STRING" id="302167.GCA_900166595_03566"/>
<protein>
    <submittedName>
        <fullName evidence="3">Short chain dehydrogenase</fullName>
    </submittedName>
</protein>
<dbReference type="InterPro" id="IPR053145">
    <property type="entry name" value="AB_hydrolase_Est10"/>
</dbReference>
<evidence type="ECO:0000313" key="4">
    <source>
        <dbReference type="Proteomes" id="UP000234237"/>
    </source>
</evidence>
<dbReference type="InterPro" id="IPR022742">
    <property type="entry name" value="Hydrolase_4"/>
</dbReference>
<evidence type="ECO:0000313" key="3">
    <source>
        <dbReference type="EMBL" id="AUJ23794.1"/>
    </source>
</evidence>
<dbReference type="AlphaFoldDB" id="A0A2K9IWJ0"/>
<keyword evidence="1" id="KW-0732">Signal</keyword>
<dbReference type="Pfam" id="PF12146">
    <property type="entry name" value="Hydrolase_4"/>
    <property type="match status" value="1"/>
</dbReference>
<dbReference type="GO" id="GO:0052689">
    <property type="term" value="F:carboxylic ester hydrolase activity"/>
    <property type="evidence" value="ECO:0007669"/>
    <property type="project" value="TreeGrafter"/>
</dbReference>
<reference evidence="4" key="1">
    <citation type="submission" date="2016-11" db="EMBL/GenBank/DDBJ databases">
        <title>Complete genome sequence of Virgibacillus pantothenticus 21D, a halophilic bacterium isolated from the deep hypersaline anoxic basin Discovery in the Mediterranean Sea.</title>
        <authorList>
            <person name="Zeaiter Z."/>
            <person name="Booth J.M."/>
            <person name="Prosdocimi E.M."/>
            <person name="Mapelli F."/>
            <person name="Fusi M."/>
            <person name="Daffonchio D."/>
            <person name="Borin S."/>
            <person name="Crotti E."/>
        </authorList>
    </citation>
    <scope>NUCLEOTIDE SEQUENCE [LARGE SCALE GENOMIC DNA]</scope>
    <source>
        <strain evidence="4">21D</strain>
    </source>
</reference>
<feature type="signal peptide" evidence="1">
    <location>
        <begin position="1"/>
        <end position="22"/>
    </location>
</feature>
<proteinExistence type="predicted"/>
<evidence type="ECO:0000256" key="1">
    <source>
        <dbReference type="SAM" id="SignalP"/>
    </source>
</evidence>
<dbReference type="PANTHER" id="PTHR43265">
    <property type="entry name" value="ESTERASE ESTD"/>
    <property type="match status" value="1"/>
</dbReference>
<dbReference type="Proteomes" id="UP000234237">
    <property type="component" value="Chromosome"/>
</dbReference>
<dbReference type="Gene3D" id="3.40.50.1820">
    <property type="entry name" value="alpha/beta hydrolase"/>
    <property type="match status" value="1"/>
</dbReference>
<dbReference type="PANTHER" id="PTHR43265:SF1">
    <property type="entry name" value="ESTERASE ESTD"/>
    <property type="match status" value="1"/>
</dbReference>